<dbReference type="GO" id="GO:0005840">
    <property type="term" value="C:ribosome"/>
    <property type="evidence" value="ECO:0007669"/>
    <property type="project" value="UniProtKB-KW"/>
</dbReference>
<evidence type="ECO:0000256" key="3">
    <source>
        <dbReference type="ARBA" id="ARBA00023274"/>
    </source>
</evidence>
<feature type="region of interest" description="Disordered" evidence="5">
    <location>
        <begin position="29"/>
        <end position="109"/>
    </location>
</feature>
<protein>
    <recommendedName>
        <fullName evidence="4">Large ribosomal subunit protein uL5m</fullName>
    </recommendedName>
</protein>
<dbReference type="PANTHER" id="PTHR11994">
    <property type="entry name" value="60S RIBOSOMAL PROTEIN L11-RELATED"/>
    <property type="match status" value="1"/>
</dbReference>
<reference evidence="8" key="1">
    <citation type="journal article" date="2020" name="Stud. Mycol.">
        <title>101 Dothideomycetes genomes: a test case for predicting lifestyles and emergence of pathogens.</title>
        <authorList>
            <person name="Haridas S."/>
            <person name="Albert R."/>
            <person name="Binder M."/>
            <person name="Bloem J."/>
            <person name="Labutti K."/>
            <person name="Salamov A."/>
            <person name="Andreopoulos B."/>
            <person name="Baker S."/>
            <person name="Barry K."/>
            <person name="Bills G."/>
            <person name="Bluhm B."/>
            <person name="Cannon C."/>
            <person name="Castanera R."/>
            <person name="Culley D."/>
            <person name="Daum C."/>
            <person name="Ezra D."/>
            <person name="Gonzalez J."/>
            <person name="Henrissat B."/>
            <person name="Kuo A."/>
            <person name="Liang C."/>
            <person name="Lipzen A."/>
            <person name="Lutzoni F."/>
            <person name="Magnuson J."/>
            <person name="Mondo S."/>
            <person name="Nolan M."/>
            <person name="Ohm R."/>
            <person name="Pangilinan J."/>
            <person name="Park H.-J."/>
            <person name="Ramirez L."/>
            <person name="Alfaro M."/>
            <person name="Sun H."/>
            <person name="Tritt A."/>
            <person name="Yoshinaga Y."/>
            <person name="Zwiers L.-H."/>
            <person name="Turgeon B."/>
            <person name="Goodwin S."/>
            <person name="Spatafora J."/>
            <person name="Crous P."/>
            <person name="Grigoriev I."/>
        </authorList>
    </citation>
    <scope>NUCLEOTIDE SEQUENCE</scope>
    <source>
        <strain evidence="8">CBS 130266</strain>
    </source>
</reference>
<keyword evidence="9" id="KW-1185">Reference proteome</keyword>
<evidence type="ECO:0000256" key="5">
    <source>
        <dbReference type="SAM" id="MobiDB-lite"/>
    </source>
</evidence>
<dbReference type="GO" id="GO:0003735">
    <property type="term" value="F:structural constituent of ribosome"/>
    <property type="evidence" value="ECO:0007669"/>
    <property type="project" value="InterPro"/>
</dbReference>
<keyword evidence="3" id="KW-0687">Ribonucleoprotein</keyword>
<feature type="domain" description="Large ribosomal subunit protein uL5 N-terminal" evidence="6">
    <location>
        <begin position="183"/>
        <end position="237"/>
    </location>
</feature>
<dbReference type="InterPro" id="IPR002132">
    <property type="entry name" value="Ribosomal_uL5"/>
</dbReference>
<dbReference type="GO" id="GO:1990904">
    <property type="term" value="C:ribonucleoprotein complex"/>
    <property type="evidence" value="ECO:0007669"/>
    <property type="project" value="UniProtKB-KW"/>
</dbReference>
<dbReference type="SUPFAM" id="SSF55282">
    <property type="entry name" value="RL5-like"/>
    <property type="match status" value="1"/>
</dbReference>
<dbReference type="AlphaFoldDB" id="A0A9P4NRK6"/>
<sequence>MALPSLRHPAQRSLRKQCHQCISQMNSPRYASTAAAPIDELEQSSFQAPELPSDEANQFDPVGKAKGRRKQLPPSRYQFRPPKYYRGPLAPYQPPPSSDPSSREFVPGPFSLPRMGETYKSTIAQDMMTLSYSHVIPGTPQPAAGQRLRTWDGDSPYFANRPLRAPKGGHVLRPLHKRITFRNVPRLEKITVHSMSTEAGSGDSAYLHVTGMVIQAITNVRVKTHEARTTVQQWGLKKGKYSSVTAEMKGEDMYHFLSKCVDLVMPRIKDWKGVKGSSGDETGNISFGLDPDVVALFPEIEVNYDMYPPKMIPGCHVTVHTTANSDKEARLLLTAFGLPFYGKLIN</sequence>
<dbReference type="Proteomes" id="UP000800235">
    <property type="component" value="Unassembled WGS sequence"/>
</dbReference>
<accession>A0A9P4NRK6</accession>
<evidence type="ECO:0000259" key="6">
    <source>
        <dbReference type="Pfam" id="PF00281"/>
    </source>
</evidence>
<dbReference type="Pfam" id="PF00673">
    <property type="entry name" value="Ribosomal_L5_C"/>
    <property type="match status" value="1"/>
</dbReference>
<name>A0A9P4NRK6_9PEZI</name>
<dbReference type="EMBL" id="MU007039">
    <property type="protein sequence ID" value="KAF2430362.1"/>
    <property type="molecule type" value="Genomic_DNA"/>
</dbReference>
<dbReference type="InterPro" id="IPR031310">
    <property type="entry name" value="Ribosomal_uL5_N"/>
</dbReference>
<comment type="caution">
    <text evidence="8">The sequence shown here is derived from an EMBL/GenBank/DDBJ whole genome shotgun (WGS) entry which is preliminary data.</text>
</comment>
<evidence type="ECO:0000256" key="2">
    <source>
        <dbReference type="ARBA" id="ARBA00022980"/>
    </source>
</evidence>
<gene>
    <name evidence="8" type="ORF">EJ08DRAFT_687868</name>
</gene>
<proteinExistence type="inferred from homology"/>
<evidence type="ECO:0000259" key="7">
    <source>
        <dbReference type="Pfam" id="PF00673"/>
    </source>
</evidence>
<dbReference type="InterPro" id="IPR022803">
    <property type="entry name" value="Ribosomal_uL5_dom_sf"/>
</dbReference>
<dbReference type="Pfam" id="PF00281">
    <property type="entry name" value="Ribosomal_L5"/>
    <property type="match status" value="1"/>
</dbReference>
<dbReference type="OrthoDB" id="539541at2759"/>
<organism evidence="8 9">
    <name type="scientific">Tothia fuscella</name>
    <dbReference type="NCBI Taxonomy" id="1048955"/>
    <lineage>
        <taxon>Eukaryota</taxon>
        <taxon>Fungi</taxon>
        <taxon>Dikarya</taxon>
        <taxon>Ascomycota</taxon>
        <taxon>Pezizomycotina</taxon>
        <taxon>Dothideomycetes</taxon>
        <taxon>Pleosporomycetidae</taxon>
        <taxon>Venturiales</taxon>
        <taxon>Cylindrosympodiaceae</taxon>
        <taxon>Tothia</taxon>
    </lineage>
</organism>
<dbReference type="InterPro" id="IPR031309">
    <property type="entry name" value="Ribosomal_uL5_C"/>
</dbReference>
<evidence type="ECO:0000256" key="1">
    <source>
        <dbReference type="ARBA" id="ARBA00008553"/>
    </source>
</evidence>
<feature type="domain" description="Large ribosomal subunit protein uL5 C-terminal" evidence="7">
    <location>
        <begin position="244"/>
        <end position="340"/>
    </location>
</feature>
<dbReference type="FunFam" id="3.30.1440.10:FF:000001">
    <property type="entry name" value="50S ribosomal protein L5"/>
    <property type="match status" value="1"/>
</dbReference>
<dbReference type="Gene3D" id="3.30.1440.10">
    <property type="match status" value="1"/>
</dbReference>
<evidence type="ECO:0000256" key="4">
    <source>
        <dbReference type="ARBA" id="ARBA00040368"/>
    </source>
</evidence>
<evidence type="ECO:0000313" key="9">
    <source>
        <dbReference type="Proteomes" id="UP000800235"/>
    </source>
</evidence>
<comment type="similarity">
    <text evidence="1">Belongs to the universal ribosomal protein uL5 family.</text>
</comment>
<evidence type="ECO:0000313" key="8">
    <source>
        <dbReference type="EMBL" id="KAF2430362.1"/>
    </source>
</evidence>
<keyword evidence="2 8" id="KW-0689">Ribosomal protein</keyword>
<dbReference type="GO" id="GO:0006412">
    <property type="term" value="P:translation"/>
    <property type="evidence" value="ECO:0007669"/>
    <property type="project" value="InterPro"/>
</dbReference>